<dbReference type="NCBIfam" id="TIGR02292">
    <property type="entry name" value="ygfB_yecA"/>
    <property type="match status" value="1"/>
</dbReference>
<keyword evidence="2" id="KW-1185">Reference proteome</keyword>
<dbReference type="Gene3D" id="3.10.450.50">
    <property type="match status" value="1"/>
</dbReference>
<evidence type="ECO:0000313" key="1">
    <source>
        <dbReference type="EMBL" id="MET1255781.1"/>
    </source>
</evidence>
<dbReference type="Pfam" id="PF03695">
    <property type="entry name" value="UPF0149"/>
    <property type="match status" value="1"/>
</dbReference>
<dbReference type="InterPro" id="IPR004027">
    <property type="entry name" value="SEC_C_motif"/>
</dbReference>
<name>A0ABV2BV27_9GAMM</name>
<dbReference type="Pfam" id="PF02810">
    <property type="entry name" value="SEC-C"/>
    <property type="match status" value="1"/>
</dbReference>
<gene>
    <name evidence="1" type="ORF">ABVT43_11645</name>
</gene>
<comment type="caution">
    <text evidence="1">The sequence shown here is derived from an EMBL/GenBank/DDBJ whole genome shotgun (WGS) entry which is preliminary data.</text>
</comment>
<dbReference type="EMBL" id="JBEVCJ010000013">
    <property type="protein sequence ID" value="MET1255781.1"/>
    <property type="molecule type" value="Genomic_DNA"/>
</dbReference>
<evidence type="ECO:0000313" key="2">
    <source>
        <dbReference type="Proteomes" id="UP001548189"/>
    </source>
</evidence>
<dbReference type="InterPro" id="IPR036255">
    <property type="entry name" value="YgfB-like_sf"/>
</dbReference>
<dbReference type="SUPFAM" id="SSF103642">
    <property type="entry name" value="Sec-C motif"/>
    <property type="match status" value="1"/>
</dbReference>
<dbReference type="SUPFAM" id="SSF101327">
    <property type="entry name" value="YgfB-like"/>
    <property type="match status" value="1"/>
</dbReference>
<reference evidence="1 2" key="1">
    <citation type="submission" date="2024-06" db="EMBL/GenBank/DDBJ databases">
        <authorList>
            <person name="Li F."/>
        </authorList>
    </citation>
    <scope>NUCLEOTIDE SEQUENCE [LARGE SCALE GENOMIC DNA]</scope>
    <source>
        <strain evidence="1 2">GXAS 311</strain>
    </source>
</reference>
<accession>A0ABV2BV27</accession>
<dbReference type="RefSeq" id="WP_353896366.1">
    <property type="nucleotide sequence ID" value="NZ_JBEVCJ010000013.1"/>
</dbReference>
<sequence>MSNFNQKEIEICFNHPSIKNAFNGLYECLGLITAVATSPEEIPPAEWMDRIRQDPTLPPEFESKEQIKTFSSNLVGWWNDCLTIFDHGQKITLPDKLALTATSKANKALKEFCRGYLAGNTWLSQVWQKYLPDDDSHASRSLSVLNIILARFIDEKALADNEPILYNQLPDIKECFKSLPTLISAVGMLGKDLSQASDDNLNSDSNLSTTDNAAQIKPTQHLPIKSASRSVGRNSLCPCGSGKKFKKCCLH</sequence>
<dbReference type="InterPro" id="IPR011978">
    <property type="entry name" value="YgfB-like"/>
</dbReference>
<dbReference type="Proteomes" id="UP001548189">
    <property type="component" value="Unassembled WGS sequence"/>
</dbReference>
<organism evidence="1 2">
    <name type="scientific">Aliikangiella maris</name>
    <dbReference type="NCBI Taxonomy" id="3162458"/>
    <lineage>
        <taxon>Bacteria</taxon>
        <taxon>Pseudomonadati</taxon>
        <taxon>Pseudomonadota</taxon>
        <taxon>Gammaproteobacteria</taxon>
        <taxon>Oceanospirillales</taxon>
        <taxon>Pleioneaceae</taxon>
        <taxon>Aliikangiella</taxon>
    </lineage>
</organism>
<proteinExistence type="predicted"/>
<protein>
    <submittedName>
        <fullName evidence="1">UPF0149 family protein</fullName>
    </submittedName>
</protein>